<gene>
    <name evidence="5" type="ORF">NBM05_15050</name>
</gene>
<dbReference type="PANTHER" id="PTHR43150">
    <property type="entry name" value="HYPERKINETIC, ISOFORM M"/>
    <property type="match status" value="1"/>
</dbReference>
<proteinExistence type="inferred from homology"/>
<accession>A0A9X2HMW4</accession>
<feature type="domain" description="NADP-dependent oxidoreductase" evidence="4">
    <location>
        <begin position="82"/>
        <end position="166"/>
    </location>
</feature>
<reference evidence="5" key="1">
    <citation type="submission" date="2022-06" db="EMBL/GenBank/DDBJ databases">
        <title>Rothia sp. isolated from sandalwood seedling.</title>
        <authorList>
            <person name="Tuikhar N."/>
            <person name="Kirdat K."/>
            <person name="Thorat V."/>
            <person name="Swetha P."/>
            <person name="Padma S."/>
            <person name="Sundararaj R."/>
            <person name="Yadav A."/>
        </authorList>
    </citation>
    <scope>NUCLEOTIDE SEQUENCE</scope>
    <source>
        <strain evidence="5">AR01</strain>
    </source>
</reference>
<protein>
    <submittedName>
        <fullName evidence="5">Aldo/keto reductase</fullName>
    </submittedName>
</protein>
<dbReference type="InterPro" id="IPR005399">
    <property type="entry name" value="K_chnl_volt-dep_bsu_KCNAB-rel"/>
</dbReference>
<dbReference type="InterPro" id="IPR036812">
    <property type="entry name" value="NAD(P)_OxRdtase_dom_sf"/>
</dbReference>
<dbReference type="EMBL" id="JANAFB010000073">
    <property type="protein sequence ID" value="MCP3427288.1"/>
    <property type="molecule type" value="Genomic_DNA"/>
</dbReference>
<dbReference type="RefSeq" id="WP_254169120.1">
    <property type="nucleotide sequence ID" value="NZ_JANAFB010000073.1"/>
</dbReference>
<dbReference type="Proteomes" id="UP001139502">
    <property type="component" value="Unassembled WGS sequence"/>
</dbReference>
<evidence type="ECO:0000256" key="2">
    <source>
        <dbReference type="ARBA" id="ARBA00022857"/>
    </source>
</evidence>
<dbReference type="SUPFAM" id="SSF51430">
    <property type="entry name" value="NAD(P)-linked oxidoreductase"/>
    <property type="match status" value="1"/>
</dbReference>
<dbReference type="Pfam" id="PF00248">
    <property type="entry name" value="Aldo_ket_red"/>
    <property type="match status" value="1"/>
</dbReference>
<dbReference type="GO" id="GO:0016491">
    <property type="term" value="F:oxidoreductase activity"/>
    <property type="evidence" value="ECO:0007669"/>
    <property type="project" value="UniProtKB-KW"/>
</dbReference>
<sequence>MAGIRLSAGRLIAAGATSGPTPVRPGAPRLSGGRCQRTALGVAEREGLTPPCFAQLKYGIARRSMAEGPFYGELFDAGTLRLQASDAFEGGILVGKTRPARKIGADVGGIRERIVAAYPRVRAAAESLGATPAQLGLAFCLAHPAASSVLFGASSAAQLEENLGAVGLLERVGPAAVREAVAGLQADGAVRADGVWDPAV</sequence>
<name>A0A9X2HMW4_9MICC</name>
<comment type="similarity">
    <text evidence="1">Belongs to the shaker potassium channel beta subunit family.</text>
</comment>
<evidence type="ECO:0000256" key="3">
    <source>
        <dbReference type="ARBA" id="ARBA00023002"/>
    </source>
</evidence>
<evidence type="ECO:0000259" key="4">
    <source>
        <dbReference type="Pfam" id="PF00248"/>
    </source>
</evidence>
<evidence type="ECO:0000313" key="6">
    <source>
        <dbReference type="Proteomes" id="UP001139502"/>
    </source>
</evidence>
<evidence type="ECO:0000256" key="1">
    <source>
        <dbReference type="ARBA" id="ARBA00006515"/>
    </source>
</evidence>
<keyword evidence="6" id="KW-1185">Reference proteome</keyword>
<evidence type="ECO:0000313" key="5">
    <source>
        <dbReference type="EMBL" id="MCP3427288.1"/>
    </source>
</evidence>
<organism evidence="5 6">
    <name type="scientific">Rothia santali</name>
    <dbReference type="NCBI Taxonomy" id="2949643"/>
    <lineage>
        <taxon>Bacteria</taxon>
        <taxon>Bacillati</taxon>
        <taxon>Actinomycetota</taxon>
        <taxon>Actinomycetes</taxon>
        <taxon>Micrococcales</taxon>
        <taxon>Micrococcaceae</taxon>
        <taxon>Rothia</taxon>
    </lineage>
</organism>
<dbReference type="Gene3D" id="3.20.20.100">
    <property type="entry name" value="NADP-dependent oxidoreductase domain"/>
    <property type="match status" value="1"/>
</dbReference>
<comment type="caution">
    <text evidence="5">The sequence shown here is derived from an EMBL/GenBank/DDBJ whole genome shotgun (WGS) entry which is preliminary data.</text>
</comment>
<keyword evidence="3" id="KW-0560">Oxidoreductase</keyword>
<keyword evidence="2" id="KW-0521">NADP</keyword>
<dbReference type="AlphaFoldDB" id="A0A9X2HMW4"/>
<dbReference type="PANTHER" id="PTHR43150:SF2">
    <property type="entry name" value="HYPERKINETIC, ISOFORM M"/>
    <property type="match status" value="1"/>
</dbReference>
<dbReference type="InterPro" id="IPR023210">
    <property type="entry name" value="NADP_OxRdtase_dom"/>
</dbReference>